<dbReference type="GO" id="GO:0016757">
    <property type="term" value="F:glycosyltransferase activity"/>
    <property type="evidence" value="ECO:0007669"/>
    <property type="project" value="InterPro"/>
</dbReference>
<feature type="domain" description="Glycosyl transferase family 1" evidence="1">
    <location>
        <begin position="156"/>
        <end position="284"/>
    </location>
</feature>
<evidence type="ECO:0000259" key="1">
    <source>
        <dbReference type="Pfam" id="PF00534"/>
    </source>
</evidence>
<dbReference type="PANTHER" id="PTHR46656">
    <property type="entry name" value="PUTATIVE-RELATED"/>
    <property type="match status" value="1"/>
</dbReference>
<dbReference type="PANTHER" id="PTHR46656:SF3">
    <property type="entry name" value="PUTATIVE-RELATED"/>
    <property type="match status" value="1"/>
</dbReference>
<proteinExistence type="predicted"/>
<reference evidence="2" key="1">
    <citation type="submission" date="2016-10" db="EMBL/GenBank/DDBJ databases">
        <authorList>
            <person name="Varghese N."/>
        </authorList>
    </citation>
    <scope>NUCLEOTIDE SEQUENCE</scope>
</reference>
<sequence>MKIEIIGKFFDNHSLSIINREIATRLSDKFDVYITPVDPFSNQAKMPIDKLKQLKNLSEKELNVPDIQVRHVYPPIWNWPIDRKTKVVYIQPWEWEKIPFEWQHKFETFADALIVPSNWEKALFSKAGLNPNKLFSVANGYDDKLFNKLKGNAFEGVDPDKFNFIYVGCSQHRKGLDIVLNAWKDTFTRADKARLILKDTPKIYGASNILNETIRIQYTHNCAPIHYIDDDLSAEQMADLYKASKVIVHPYRAEGFGMPVQEALACGCLPIVPNGGPTDEFVGEVAYKIPVERKTFDIHDPKFFAFKPGDAGTHMNSHAFYNEPHLDSFQNLMRKIYMNHQKEKEFKKVREHDCKNTWSNVIPEYEKVFETIHNFPSTQRVDKTVK</sequence>
<dbReference type="InterPro" id="IPR001296">
    <property type="entry name" value="Glyco_trans_1"/>
</dbReference>
<protein>
    <recommendedName>
        <fullName evidence="1">Glycosyl transferase family 1 domain-containing protein</fullName>
    </recommendedName>
</protein>
<dbReference type="Gene3D" id="3.40.50.2000">
    <property type="entry name" value="Glycogen Phosphorylase B"/>
    <property type="match status" value="1"/>
</dbReference>
<organism evidence="2">
    <name type="scientific">uncultured virus</name>
    <dbReference type="NCBI Taxonomy" id="340016"/>
    <lineage>
        <taxon>Viruses</taxon>
        <taxon>environmental samples</taxon>
    </lineage>
</organism>
<dbReference type="Pfam" id="PF00534">
    <property type="entry name" value="Glycos_transf_1"/>
    <property type="match status" value="1"/>
</dbReference>
<accession>A0A218MKE2</accession>
<name>A0A218MKE2_9VIRU</name>
<dbReference type="SUPFAM" id="SSF53756">
    <property type="entry name" value="UDP-Glycosyltransferase/glycogen phosphorylase"/>
    <property type="match status" value="1"/>
</dbReference>
<dbReference type="CDD" id="cd03801">
    <property type="entry name" value="GT4_PimA-like"/>
    <property type="match status" value="1"/>
</dbReference>
<evidence type="ECO:0000313" key="2">
    <source>
        <dbReference type="EMBL" id="ASE99742.1"/>
    </source>
</evidence>
<dbReference type="EMBL" id="KY052794">
    <property type="protein sequence ID" value="ASE99742.1"/>
    <property type="molecule type" value="Genomic_DNA"/>
</dbReference>
<reference evidence="2" key="2">
    <citation type="journal article" date="2017" name="Nat. Commun.">
        <title>Single-virus genomics reveals hidden cosmopolitan and abundant viruses.</title>
        <authorList>
            <person name="Martinez-Hernandez F."/>
            <person name="Fornas O."/>
            <person name="Lluesma Gomez M."/>
            <person name="Bolduc B."/>
            <person name="de la Cruz Pena M.J."/>
            <person name="Martinez J.M."/>
            <person name="Anton J."/>
            <person name="Gasol J.M."/>
            <person name="Rosselli R."/>
            <person name="Rodriguez-Valera F."/>
            <person name="Sullivan M.B."/>
            <person name="Acinas S.G."/>
            <person name="Martinez-Garcia M."/>
        </authorList>
    </citation>
    <scope>NUCLEOTIDE SEQUENCE</scope>
</reference>